<evidence type="ECO:0000256" key="2">
    <source>
        <dbReference type="ARBA" id="ARBA00022448"/>
    </source>
</evidence>
<keyword evidence="9" id="KW-1185">Reference proteome</keyword>
<comment type="subcellular location">
    <subcellularLocation>
        <location evidence="1">Cell membrane</location>
        <topology evidence="1">Multi-pass membrane protein</topology>
    </subcellularLocation>
</comment>
<proteinExistence type="predicted"/>
<evidence type="ECO:0000313" key="8">
    <source>
        <dbReference type="EMBL" id="MFC4559023.1"/>
    </source>
</evidence>
<dbReference type="Gene3D" id="1.20.1250.20">
    <property type="entry name" value="MFS general substrate transporter like domains"/>
    <property type="match status" value="1"/>
</dbReference>
<feature type="transmembrane region" description="Helical" evidence="7">
    <location>
        <begin position="52"/>
        <end position="74"/>
    </location>
</feature>
<keyword evidence="6 7" id="KW-0472">Membrane</keyword>
<evidence type="ECO:0000256" key="6">
    <source>
        <dbReference type="ARBA" id="ARBA00023136"/>
    </source>
</evidence>
<evidence type="ECO:0000256" key="5">
    <source>
        <dbReference type="ARBA" id="ARBA00022989"/>
    </source>
</evidence>
<evidence type="ECO:0000313" key="9">
    <source>
        <dbReference type="Proteomes" id="UP001595989"/>
    </source>
</evidence>
<dbReference type="InterPro" id="IPR036259">
    <property type="entry name" value="MFS_trans_sf"/>
</dbReference>
<dbReference type="EMBL" id="JBHSFU010000007">
    <property type="protein sequence ID" value="MFC4559023.1"/>
    <property type="molecule type" value="Genomic_DNA"/>
</dbReference>
<organism evidence="8 9">
    <name type="scientific">Virgibacillus kekensis</name>
    <dbReference type="NCBI Taxonomy" id="202261"/>
    <lineage>
        <taxon>Bacteria</taxon>
        <taxon>Bacillati</taxon>
        <taxon>Bacillota</taxon>
        <taxon>Bacilli</taxon>
        <taxon>Bacillales</taxon>
        <taxon>Bacillaceae</taxon>
        <taxon>Virgibacillus</taxon>
    </lineage>
</organism>
<evidence type="ECO:0000256" key="7">
    <source>
        <dbReference type="SAM" id="Phobius"/>
    </source>
</evidence>
<keyword evidence="3" id="KW-1003">Cell membrane</keyword>
<dbReference type="RefSeq" id="WP_390296458.1">
    <property type="nucleotide sequence ID" value="NZ_JBHSFU010000007.1"/>
</dbReference>
<feature type="transmembrane region" description="Helical" evidence="7">
    <location>
        <begin position="94"/>
        <end position="120"/>
    </location>
</feature>
<keyword evidence="5 7" id="KW-1133">Transmembrane helix</keyword>
<protein>
    <recommendedName>
        <fullName evidence="10">MFS transporter</fullName>
    </recommendedName>
</protein>
<evidence type="ECO:0000256" key="1">
    <source>
        <dbReference type="ARBA" id="ARBA00004651"/>
    </source>
</evidence>
<gene>
    <name evidence="8" type="ORF">ACFO3D_12550</name>
</gene>
<dbReference type="InterPro" id="IPR050171">
    <property type="entry name" value="MFS_Transporters"/>
</dbReference>
<evidence type="ECO:0000256" key="3">
    <source>
        <dbReference type="ARBA" id="ARBA00022475"/>
    </source>
</evidence>
<evidence type="ECO:0008006" key="10">
    <source>
        <dbReference type="Google" id="ProtNLM"/>
    </source>
</evidence>
<keyword evidence="2" id="KW-0813">Transport</keyword>
<feature type="transmembrane region" description="Helical" evidence="7">
    <location>
        <begin position="6"/>
        <end position="31"/>
    </location>
</feature>
<name>A0ABV9DKS3_9BACI</name>
<reference evidence="9" key="1">
    <citation type="journal article" date="2019" name="Int. J. Syst. Evol. Microbiol.">
        <title>The Global Catalogue of Microorganisms (GCM) 10K type strain sequencing project: providing services to taxonomists for standard genome sequencing and annotation.</title>
        <authorList>
            <consortium name="The Broad Institute Genomics Platform"/>
            <consortium name="The Broad Institute Genome Sequencing Center for Infectious Disease"/>
            <person name="Wu L."/>
            <person name="Ma J."/>
        </authorList>
    </citation>
    <scope>NUCLEOTIDE SEQUENCE [LARGE SCALE GENOMIC DNA]</scope>
    <source>
        <strain evidence="9">CGMCC 4.7426</strain>
    </source>
</reference>
<keyword evidence="4 7" id="KW-0812">Transmembrane</keyword>
<dbReference type="PANTHER" id="PTHR23517:SF3">
    <property type="entry name" value="INTEGRAL MEMBRANE TRANSPORT PROTEIN"/>
    <property type="match status" value="1"/>
</dbReference>
<feature type="transmembrane region" description="Helical" evidence="7">
    <location>
        <begin position="168"/>
        <end position="189"/>
    </location>
</feature>
<comment type="caution">
    <text evidence="8">The sequence shown here is derived from an EMBL/GenBank/DDBJ whole genome shotgun (WGS) entry which is preliminary data.</text>
</comment>
<accession>A0ABV9DKS3</accession>
<dbReference type="PANTHER" id="PTHR23517">
    <property type="entry name" value="RESISTANCE PROTEIN MDTM, PUTATIVE-RELATED-RELATED"/>
    <property type="match status" value="1"/>
</dbReference>
<sequence>MKDRIYLLFLIGTLFVVSLESHLTNYIAVYLEKNVESASLFGLFTVDGVNMIGILHAENTLLVVLAVGLVSWMVKKIPDNRRLVSGMTLYVCSYSLLSFTTAPAALVILMIFISIGELMYIPVRQSMLAEMAKDSYRSSYLALNSFMGQGTMIVAGATITLGGILPSYLISIGLFVLGITGVFLIRVVLKRIVRAIEADSKKSV</sequence>
<evidence type="ECO:0000256" key="4">
    <source>
        <dbReference type="ARBA" id="ARBA00022692"/>
    </source>
</evidence>
<feature type="transmembrane region" description="Helical" evidence="7">
    <location>
        <begin position="141"/>
        <end position="162"/>
    </location>
</feature>
<dbReference type="SUPFAM" id="SSF103473">
    <property type="entry name" value="MFS general substrate transporter"/>
    <property type="match status" value="1"/>
</dbReference>
<dbReference type="Proteomes" id="UP001595989">
    <property type="component" value="Unassembled WGS sequence"/>
</dbReference>